<keyword evidence="6" id="KW-0539">Nucleus</keyword>
<evidence type="ECO:0000259" key="9">
    <source>
        <dbReference type="PROSITE" id="PS51293"/>
    </source>
</evidence>
<keyword evidence="5" id="KW-0804">Transcription</keyword>
<evidence type="ECO:0000256" key="5">
    <source>
        <dbReference type="ARBA" id="ARBA00023163"/>
    </source>
</evidence>
<dbReference type="GO" id="GO:0005634">
    <property type="term" value="C:nucleus"/>
    <property type="evidence" value="ECO:0007669"/>
    <property type="project" value="UniProtKB-SubCell"/>
</dbReference>
<dbReference type="EMBL" id="CM031825">
    <property type="protein sequence ID" value="KAG6729881.1"/>
    <property type="molecule type" value="Genomic_DNA"/>
</dbReference>
<feature type="domain" description="HTH myb-type" evidence="10">
    <location>
        <begin position="83"/>
        <end position="138"/>
    </location>
</feature>
<dbReference type="Pfam" id="PF13921">
    <property type="entry name" value="Myb_DNA-bind_6"/>
    <property type="match status" value="1"/>
</dbReference>
<evidence type="ECO:0000313" key="12">
    <source>
        <dbReference type="Proteomes" id="UP000811246"/>
    </source>
</evidence>
<dbReference type="CDD" id="cd00167">
    <property type="entry name" value="SANT"/>
    <property type="match status" value="3"/>
</dbReference>
<dbReference type="Pfam" id="PF00249">
    <property type="entry name" value="Myb_DNA-binding"/>
    <property type="match status" value="1"/>
</dbReference>
<evidence type="ECO:0000256" key="4">
    <source>
        <dbReference type="ARBA" id="ARBA00023125"/>
    </source>
</evidence>
<dbReference type="AlphaFoldDB" id="A0A922FZW6"/>
<keyword evidence="2" id="KW-0677">Repeat</keyword>
<feature type="region of interest" description="Disordered" evidence="7">
    <location>
        <begin position="533"/>
        <end position="560"/>
    </location>
</feature>
<comment type="caution">
    <text evidence="11">The sequence shown here is derived from an EMBL/GenBank/DDBJ whole genome shotgun (WGS) entry which is preliminary data.</text>
</comment>
<feature type="compositionally biased region" description="Low complexity" evidence="7">
    <location>
        <begin position="1"/>
        <end position="12"/>
    </location>
</feature>
<dbReference type="PANTHER" id="PTHR45614:SF232">
    <property type="entry name" value="TRANSCRIPTION FACTOR MYB3R-2"/>
    <property type="match status" value="1"/>
</dbReference>
<evidence type="ECO:0000259" key="8">
    <source>
        <dbReference type="PROSITE" id="PS50090"/>
    </source>
</evidence>
<sequence length="606" mass="67938">MVSTTPSLSSSSCDNAVPKPVSFQGRITGPTRRSTKGGWTEEEDKILAVAVQKFNGKNWKKIAECVPDRTDVQCLHRWQKVLNPDLVKGPWSKEEDDLIIELVAKQGKKKWSEIAKFLPGRIGKQCRERWHNHLNPDIKKTAWTKEEESTLIKAHQIYGNKWAEIAKFLDGRTENSIKNHWNCSVRKKLESINFARVSGPYGHKATAECRKSVEVKESRDPKLNFEGSADTCSLDLILEMTESNLQPSNKEECRSLKGGENDITKPRCRTNLHDGDAVSCGPSGKQCQKRANNGDTFREPYHAAIKTNELLHTSSSHQVKFQCLDEQVHEPHQSVNPLPSGGHSRPLQLSLRTHSDVPGCNILTSNFLHEPAFPAAASRLHESSYVPPQHNVCYVDYFENRNSKLCGQNKDPLSCRTACETYEESKVFRAPANLEDSNVGSLCHKPLFQKDLNTLVKTGTFPSTDSYIQTASSPVSFNTPSSHNTGVTVDGSSPESILRSAARSFINTPSIIRKRRFKISRTFDNLNQKDGVRSLEENRDNSDNSHHLLHRCPPDRHDNNGVLSNEKQLFLPPLKSQKLGSSAAVKSIEKCLEHAFDSEWASTNIK</sequence>
<dbReference type="InterPro" id="IPR017930">
    <property type="entry name" value="Myb_dom"/>
</dbReference>
<organism evidence="11 12">
    <name type="scientific">Carya illinoinensis</name>
    <name type="common">Pecan</name>
    <dbReference type="NCBI Taxonomy" id="32201"/>
    <lineage>
        <taxon>Eukaryota</taxon>
        <taxon>Viridiplantae</taxon>
        <taxon>Streptophyta</taxon>
        <taxon>Embryophyta</taxon>
        <taxon>Tracheophyta</taxon>
        <taxon>Spermatophyta</taxon>
        <taxon>Magnoliopsida</taxon>
        <taxon>eudicotyledons</taxon>
        <taxon>Gunneridae</taxon>
        <taxon>Pentapetalae</taxon>
        <taxon>rosids</taxon>
        <taxon>fabids</taxon>
        <taxon>Fagales</taxon>
        <taxon>Juglandaceae</taxon>
        <taxon>Carya</taxon>
    </lineage>
</organism>
<feature type="compositionally biased region" description="Basic and acidic residues" evidence="7">
    <location>
        <begin position="533"/>
        <end position="559"/>
    </location>
</feature>
<feature type="region of interest" description="Disordered" evidence="7">
    <location>
        <begin position="1"/>
        <end position="39"/>
    </location>
</feature>
<dbReference type="PROSITE" id="PS51294">
    <property type="entry name" value="HTH_MYB"/>
    <property type="match status" value="3"/>
</dbReference>
<dbReference type="FunFam" id="1.10.10.60:FF:000010">
    <property type="entry name" value="Transcriptional activator Myb isoform A"/>
    <property type="match status" value="1"/>
</dbReference>
<dbReference type="InterPro" id="IPR050560">
    <property type="entry name" value="MYB_TF"/>
</dbReference>
<keyword evidence="4" id="KW-0238">DNA-binding</keyword>
<dbReference type="SMART" id="SM00717">
    <property type="entry name" value="SANT"/>
    <property type="match status" value="3"/>
</dbReference>
<dbReference type="EMBL" id="CM031825">
    <property type="protein sequence ID" value="KAG6729883.1"/>
    <property type="molecule type" value="Genomic_DNA"/>
</dbReference>
<dbReference type="Proteomes" id="UP000811246">
    <property type="component" value="Chromosome 1"/>
</dbReference>
<dbReference type="InterPro" id="IPR001005">
    <property type="entry name" value="SANT/Myb"/>
</dbReference>
<protein>
    <submittedName>
        <fullName evidence="11">Uncharacterized protein</fullName>
    </submittedName>
</protein>
<feature type="domain" description="Myb-like" evidence="8">
    <location>
        <begin position="83"/>
        <end position="134"/>
    </location>
</feature>
<dbReference type="EMBL" id="CM031825">
    <property type="protein sequence ID" value="KAG6729882.1"/>
    <property type="molecule type" value="Genomic_DNA"/>
</dbReference>
<evidence type="ECO:0000313" key="11">
    <source>
        <dbReference type="EMBL" id="KAG6729882.1"/>
    </source>
</evidence>
<evidence type="ECO:0000259" key="10">
    <source>
        <dbReference type="PROSITE" id="PS51294"/>
    </source>
</evidence>
<dbReference type="InterPro" id="IPR009057">
    <property type="entry name" value="Homeodomain-like_sf"/>
</dbReference>
<feature type="domain" description="HTH myb-type" evidence="10">
    <location>
        <begin position="139"/>
        <end position="189"/>
    </location>
</feature>
<feature type="domain" description="Myb-like" evidence="8">
    <location>
        <begin position="31"/>
        <end position="82"/>
    </location>
</feature>
<dbReference type="PROSITE" id="PS51293">
    <property type="entry name" value="SANT"/>
    <property type="match status" value="1"/>
</dbReference>
<dbReference type="SUPFAM" id="SSF46689">
    <property type="entry name" value="Homeodomain-like"/>
    <property type="match status" value="2"/>
</dbReference>
<feature type="domain" description="SANT" evidence="9">
    <location>
        <begin position="138"/>
        <end position="173"/>
    </location>
</feature>
<evidence type="ECO:0000256" key="1">
    <source>
        <dbReference type="ARBA" id="ARBA00004123"/>
    </source>
</evidence>
<dbReference type="Gene3D" id="1.10.10.60">
    <property type="entry name" value="Homeodomain-like"/>
    <property type="match status" value="3"/>
</dbReference>
<evidence type="ECO:0000256" key="7">
    <source>
        <dbReference type="SAM" id="MobiDB-lite"/>
    </source>
</evidence>
<feature type="domain" description="Myb-like" evidence="8">
    <location>
        <begin position="135"/>
        <end position="185"/>
    </location>
</feature>
<dbReference type="GO" id="GO:0000981">
    <property type="term" value="F:DNA-binding transcription factor activity, RNA polymerase II-specific"/>
    <property type="evidence" value="ECO:0007669"/>
    <property type="project" value="TreeGrafter"/>
</dbReference>
<proteinExistence type="predicted"/>
<gene>
    <name evidence="11" type="ORF">I3842_01G053200</name>
</gene>
<dbReference type="InterPro" id="IPR017884">
    <property type="entry name" value="SANT_dom"/>
</dbReference>
<evidence type="ECO:0000256" key="6">
    <source>
        <dbReference type="ARBA" id="ARBA00023242"/>
    </source>
</evidence>
<dbReference type="PROSITE" id="PS50090">
    <property type="entry name" value="MYB_LIKE"/>
    <property type="match status" value="3"/>
</dbReference>
<dbReference type="FunFam" id="1.10.10.60:FF:000016">
    <property type="entry name" value="Transcriptional activator Myb isoform A"/>
    <property type="match status" value="1"/>
</dbReference>
<evidence type="ECO:0000256" key="2">
    <source>
        <dbReference type="ARBA" id="ARBA00022737"/>
    </source>
</evidence>
<dbReference type="PANTHER" id="PTHR45614">
    <property type="entry name" value="MYB PROTEIN-RELATED"/>
    <property type="match status" value="1"/>
</dbReference>
<dbReference type="OrthoDB" id="2143914at2759"/>
<feature type="domain" description="HTH myb-type" evidence="10">
    <location>
        <begin position="31"/>
        <end position="82"/>
    </location>
</feature>
<name>A0A922FZW6_CARIL</name>
<comment type="subcellular location">
    <subcellularLocation>
        <location evidence="1">Nucleus</location>
    </subcellularLocation>
</comment>
<evidence type="ECO:0000256" key="3">
    <source>
        <dbReference type="ARBA" id="ARBA00023015"/>
    </source>
</evidence>
<reference evidence="11" key="1">
    <citation type="submission" date="2021-01" db="EMBL/GenBank/DDBJ databases">
        <authorList>
            <person name="Lovell J.T."/>
            <person name="Bentley N."/>
            <person name="Bhattarai G."/>
            <person name="Jenkins J.W."/>
            <person name="Sreedasyam A."/>
            <person name="Alarcon Y."/>
            <person name="Bock C."/>
            <person name="Boston L."/>
            <person name="Carlson J."/>
            <person name="Cervantes K."/>
            <person name="Clermont K."/>
            <person name="Krom N."/>
            <person name="Kubenka K."/>
            <person name="Mamidi S."/>
            <person name="Mattison C."/>
            <person name="Monteros M."/>
            <person name="Pisani C."/>
            <person name="Plott C."/>
            <person name="Rajasekar S."/>
            <person name="Rhein H.S."/>
            <person name="Rohla C."/>
            <person name="Song M."/>
            <person name="Hilaire R.S."/>
            <person name="Shu S."/>
            <person name="Wells L."/>
            <person name="Wang X."/>
            <person name="Webber J."/>
            <person name="Heerema R.J."/>
            <person name="Klein P."/>
            <person name="Conner P."/>
            <person name="Grauke L."/>
            <person name="Grimwood J."/>
            <person name="Schmutz J."/>
            <person name="Randall J.J."/>
        </authorList>
    </citation>
    <scope>NUCLEOTIDE SEQUENCE</scope>
    <source>
        <tissue evidence="11">Leaf</tissue>
    </source>
</reference>
<dbReference type="GO" id="GO:0000978">
    <property type="term" value="F:RNA polymerase II cis-regulatory region sequence-specific DNA binding"/>
    <property type="evidence" value="ECO:0007669"/>
    <property type="project" value="TreeGrafter"/>
</dbReference>
<keyword evidence="3" id="KW-0805">Transcription regulation</keyword>
<accession>A0A922FZW6</accession>